<keyword evidence="7 12" id="KW-0378">Hydrolase</keyword>
<feature type="domain" description="Carbohydrate binding module family 25" evidence="11">
    <location>
        <begin position="39"/>
        <end position="117"/>
    </location>
</feature>
<evidence type="ECO:0000256" key="5">
    <source>
        <dbReference type="ARBA" id="ARBA00022837"/>
    </source>
</evidence>
<dbReference type="GO" id="GO:0004556">
    <property type="term" value="F:alpha-amylase activity"/>
    <property type="evidence" value="ECO:0007669"/>
    <property type="project" value="UniProtKB-EC"/>
</dbReference>
<keyword evidence="5" id="KW-0106">Calcium</keyword>
<evidence type="ECO:0000256" key="1">
    <source>
        <dbReference type="ARBA" id="ARBA00001913"/>
    </source>
</evidence>
<dbReference type="PANTHER" id="PTHR10357">
    <property type="entry name" value="ALPHA-AMYLASE FAMILY MEMBER"/>
    <property type="match status" value="1"/>
</dbReference>
<dbReference type="Gene3D" id="2.60.40.10">
    <property type="entry name" value="Immunoglobulins"/>
    <property type="match status" value="1"/>
</dbReference>
<evidence type="ECO:0000256" key="7">
    <source>
        <dbReference type="RuleBase" id="RU361134"/>
    </source>
</evidence>
<dbReference type="SUPFAM" id="SSF51445">
    <property type="entry name" value="(Trans)glycosidases"/>
    <property type="match status" value="1"/>
</dbReference>
<name>A0ABU1J1S5_9BACL</name>
<dbReference type="InterPro" id="IPR006046">
    <property type="entry name" value="Alpha_amylase"/>
</dbReference>
<dbReference type="EC" id="3.2.1.1" evidence="7"/>
<keyword evidence="7" id="KW-0119">Carbohydrate metabolism</keyword>
<organism evidence="12 13">
    <name type="scientific">Paenibacillus hunanensis</name>
    <dbReference type="NCBI Taxonomy" id="539262"/>
    <lineage>
        <taxon>Bacteria</taxon>
        <taxon>Bacillati</taxon>
        <taxon>Bacillota</taxon>
        <taxon>Bacilli</taxon>
        <taxon>Bacillales</taxon>
        <taxon>Paenibacillaceae</taxon>
        <taxon>Paenibacillus</taxon>
    </lineage>
</organism>
<dbReference type="Pfam" id="PF00128">
    <property type="entry name" value="Alpha-amylase"/>
    <property type="match status" value="1"/>
</dbReference>
<dbReference type="Gene3D" id="2.60.40.1180">
    <property type="entry name" value="Golgi alpha-mannosidase II"/>
    <property type="match status" value="1"/>
</dbReference>
<dbReference type="SMART" id="SM01066">
    <property type="entry name" value="CBM_25"/>
    <property type="match status" value="1"/>
</dbReference>
<dbReference type="Gene3D" id="3.20.20.80">
    <property type="entry name" value="Glycosidases"/>
    <property type="match status" value="1"/>
</dbReference>
<feature type="region of interest" description="Disordered" evidence="8">
    <location>
        <begin position="126"/>
        <end position="154"/>
    </location>
</feature>
<reference evidence="12 13" key="1">
    <citation type="submission" date="2023-07" db="EMBL/GenBank/DDBJ databases">
        <title>Genomic Encyclopedia of Type Strains, Phase IV (KMG-IV): sequencing the most valuable type-strain genomes for metagenomic binning, comparative biology and taxonomic classification.</title>
        <authorList>
            <person name="Goeker M."/>
        </authorList>
    </citation>
    <scope>NUCLEOTIDE SEQUENCE [LARGE SCALE GENOMIC DNA]</scope>
    <source>
        <strain evidence="12 13">DSM 22170</strain>
    </source>
</reference>
<dbReference type="SMART" id="SM00632">
    <property type="entry name" value="Aamy_C"/>
    <property type="match status" value="1"/>
</dbReference>
<evidence type="ECO:0000313" key="13">
    <source>
        <dbReference type="Proteomes" id="UP001185028"/>
    </source>
</evidence>
<comment type="catalytic activity">
    <reaction evidence="7">
        <text>Endohydrolysis of (1-&gt;4)-alpha-D-glucosidic linkages in polysaccharides containing three or more (1-&gt;4)-alpha-linked D-glucose units.</text>
        <dbReference type="EC" id="3.2.1.1"/>
    </reaction>
</comment>
<keyword evidence="13" id="KW-1185">Reference proteome</keyword>
<evidence type="ECO:0000256" key="2">
    <source>
        <dbReference type="ARBA" id="ARBA00008061"/>
    </source>
</evidence>
<sequence>MMHVRLGQHMKRSVAAWIALLMVMAVLFGGFGPTTHAADNSVTVYYKKGFASPYIHYRQADGNWTTAPGVKMADAEVSGYTKATINIGTYTQLEAVFNNGNGTWDNNSSKNYLFNTGTSTFTPGANGAAGTITAGAPSGSTTPTDPSTPPSDNFGPVDWSKRSIYFIMTDRFSNGDTSNDNYGGFNSNKSNPGQWHGGDFQGIINKLDYIKNMGFTAIWITPVTMQKSTYAYHGYHTYDFYSVDGHLGNMAKFQELVRTAHSKNIAVMLDVVVNHTGDFRPNNGTAKAPFDQADWYHNAGDITQNDYNTNNQSRIENGDVASLDDLKQENPAVATELKNWGKWIIQQSGVDGLRVDTAKHVPKWFLKDFDSAVNTFTIGEVFNGDPAYVGDYTNYLDAALDFPMYYTIRDVFAKDGSMNLIKDRYAQDNRYKNANLNGTFIDNHDVKRFLNEASGKPGASYDKWPQLKAALGFLLTSRGIPIVYQGTEQGFSGGDDPANREDMTFDTNNELYKYIAKLNAVRNAHPALQNGTQKEKWSDNTVYGFQRTNGSDDVVVLINNSWNSETRTIPNLDNFGNGTALKNQLGTDSVTVNGGSITITLAPKEVKILTK</sequence>
<evidence type="ECO:0000313" key="12">
    <source>
        <dbReference type="EMBL" id="MDR6245421.1"/>
    </source>
</evidence>
<evidence type="ECO:0000259" key="10">
    <source>
        <dbReference type="SMART" id="SM00642"/>
    </source>
</evidence>
<dbReference type="PRINTS" id="PR00110">
    <property type="entry name" value="ALPHAAMYLASE"/>
</dbReference>
<dbReference type="InterPro" id="IPR017853">
    <property type="entry name" value="GH"/>
</dbReference>
<dbReference type="Proteomes" id="UP001185028">
    <property type="component" value="Unassembled WGS sequence"/>
</dbReference>
<accession>A0ABU1J1S5</accession>
<evidence type="ECO:0000256" key="3">
    <source>
        <dbReference type="ARBA" id="ARBA00022723"/>
    </source>
</evidence>
<dbReference type="SMART" id="SM00642">
    <property type="entry name" value="Aamy"/>
    <property type="match status" value="1"/>
</dbReference>
<dbReference type="PANTHER" id="PTHR10357:SF215">
    <property type="entry name" value="ALPHA-AMYLASE 1"/>
    <property type="match status" value="1"/>
</dbReference>
<dbReference type="InterPro" id="IPR031319">
    <property type="entry name" value="A-amylase_C"/>
</dbReference>
<proteinExistence type="inferred from homology"/>
<dbReference type="Pfam" id="PF03423">
    <property type="entry name" value="CBM_25"/>
    <property type="match status" value="1"/>
</dbReference>
<keyword evidence="7 12" id="KW-0326">Glycosidase</keyword>
<comment type="caution">
    <text evidence="12">The sequence shown here is derived from an EMBL/GenBank/DDBJ whole genome shotgun (WGS) entry which is preliminary data.</text>
</comment>
<evidence type="ECO:0000256" key="4">
    <source>
        <dbReference type="ARBA" id="ARBA00022729"/>
    </source>
</evidence>
<feature type="domain" description="Glycosyl hydrolase family 13 catalytic" evidence="10">
    <location>
        <begin position="166"/>
        <end position="522"/>
    </location>
</feature>
<dbReference type="InterPro" id="IPR013780">
    <property type="entry name" value="Glyco_hydro_b"/>
</dbReference>
<dbReference type="InterPro" id="IPR013783">
    <property type="entry name" value="Ig-like_fold"/>
</dbReference>
<gene>
    <name evidence="12" type="ORF">JOC58_003334</name>
</gene>
<comment type="cofactor">
    <cofactor evidence="1">
        <name>Ca(2+)</name>
        <dbReference type="ChEBI" id="CHEBI:29108"/>
    </cofactor>
</comment>
<evidence type="ECO:0000256" key="6">
    <source>
        <dbReference type="RuleBase" id="RU003615"/>
    </source>
</evidence>
<evidence type="ECO:0000259" key="9">
    <source>
        <dbReference type="SMART" id="SM00632"/>
    </source>
</evidence>
<evidence type="ECO:0000256" key="8">
    <source>
        <dbReference type="SAM" id="MobiDB-lite"/>
    </source>
</evidence>
<dbReference type="CDD" id="cd11339">
    <property type="entry name" value="AmyAc_bac_CMD_like_2"/>
    <property type="match status" value="1"/>
</dbReference>
<dbReference type="InterPro" id="IPR006047">
    <property type="entry name" value="GH13_cat_dom"/>
</dbReference>
<evidence type="ECO:0000259" key="11">
    <source>
        <dbReference type="SMART" id="SM01066"/>
    </source>
</evidence>
<feature type="compositionally biased region" description="Low complexity" evidence="8">
    <location>
        <begin position="126"/>
        <end position="145"/>
    </location>
</feature>
<comment type="similarity">
    <text evidence="2 6">Belongs to the glycosyl hydrolase 13 family.</text>
</comment>
<dbReference type="EMBL" id="JAVDQH010000014">
    <property type="protein sequence ID" value="MDR6245421.1"/>
    <property type="molecule type" value="Genomic_DNA"/>
</dbReference>
<dbReference type="SUPFAM" id="SSF51011">
    <property type="entry name" value="Glycosyl hydrolase domain"/>
    <property type="match status" value="1"/>
</dbReference>
<keyword evidence="3" id="KW-0479">Metal-binding</keyword>
<protein>
    <recommendedName>
        <fullName evidence="7">Alpha-amylase</fullName>
        <ecNumber evidence="7">3.2.1.1</ecNumber>
    </recommendedName>
</protein>
<dbReference type="InterPro" id="IPR005085">
    <property type="entry name" value="CBM25"/>
</dbReference>
<keyword evidence="4" id="KW-0732">Signal</keyword>
<feature type="domain" description="Alpha-amylase C-terminal" evidence="9">
    <location>
        <begin position="534"/>
        <end position="607"/>
    </location>
</feature>